<organism evidence="2 3">
    <name type="scientific">Pseudonocardia xinjiangensis</name>
    <dbReference type="NCBI Taxonomy" id="75289"/>
    <lineage>
        <taxon>Bacteria</taxon>
        <taxon>Bacillati</taxon>
        <taxon>Actinomycetota</taxon>
        <taxon>Actinomycetes</taxon>
        <taxon>Pseudonocardiales</taxon>
        <taxon>Pseudonocardiaceae</taxon>
        <taxon>Pseudonocardia</taxon>
    </lineage>
</organism>
<gene>
    <name evidence="2" type="ORF">HF577_15885</name>
</gene>
<dbReference type="PANTHER" id="PTHR23026">
    <property type="entry name" value="NADPH NITROREDUCTASE"/>
    <property type="match status" value="1"/>
</dbReference>
<dbReference type="InterPro" id="IPR050627">
    <property type="entry name" value="Nitroreductase/BluB"/>
</dbReference>
<evidence type="ECO:0000313" key="2">
    <source>
        <dbReference type="EMBL" id="NMH78563.1"/>
    </source>
</evidence>
<reference evidence="2 3" key="1">
    <citation type="submission" date="2020-04" db="EMBL/GenBank/DDBJ databases">
        <authorList>
            <person name="Klaysubun C."/>
            <person name="Duangmal K."/>
            <person name="Lipun K."/>
        </authorList>
    </citation>
    <scope>NUCLEOTIDE SEQUENCE [LARGE SCALE GENOMIC DNA]</scope>
    <source>
        <strain evidence="2 3">JCM 11839</strain>
    </source>
</reference>
<dbReference type="Pfam" id="PF00881">
    <property type="entry name" value="Nitroreductase"/>
    <property type="match status" value="1"/>
</dbReference>
<dbReference type="EMBL" id="JAAXKY010000046">
    <property type="protein sequence ID" value="NMH78563.1"/>
    <property type="molecule type" value="Genomic_DNA"/>
</dbReference>
<dbReference type="NCBIfam" id="NF047509">
    <property type="entry name" value="Rv3131_FMN_oxido"/>
    <property type="match status" value="1"/>
</dbReference>
<dbReference type="Gene3D" id="3.40.109.10">
    <property type="entry name" value="NADH Oxidase"/>
    <property type="match status" value="1"/>
</dbReference>
<dbReference type="SUPFAM" id="SSF55469">
    <property type="entry name" value="FMN-dependent nitroreductase-like"/>
    <property type="match status" value="2"/>
</dbReference>
<dbReference type="PANTHER" id="PTHR23026:SF123">
    <property type="entry name" value="NAD(P)H NITROREDUCTASE RV3131-RELATED"/>
    <property type="match status" value="1"/>
</dbReference>
<dbReference type="RefSeq" id="WP_169396632.1">
    <property type="nucleotide sequence ID" value="NZ_BAAAJH010000010.1"/>
</dbReference>
<dbReference type="InterPro" id="IPR029479">
    <property type="entry name" value="Nitroreductase"/>
</dbReference>
<name>A0ABX1RH40_9PSEU</name>
<proteinExistence type="predicted"/>
<dbReference type="Proteomes" id="UP001296706">
    <property type="component" value="Unassembled WGS sequence"/>
</dbReference>
<protein>
    <submittedName>
        <fullName evidence="2">NAD(P)H nitroreductase</fullName>
    </submittedName>
</protein>
<evidence type="ECO:0000259" key="1">
    <source>
        <dbReference type="Pfam" id="PF00881"/>
    </source>
</evidence>
<evidence type="ECO:0000313" key="3">
    <source>
        <dbReference type="Proteomes" id="UP001296706"/>
    </source>
</evidence>
<accession>A0ABX1RH40</accession>
<keyword evidence="3" id="KW-1185">Reference proteome</keyword>
<sequence length="331" mass="35292">MTSHADLSGAVTDALRAPSVHNTQPWRWRIRPGAVELYADEDRHLDVTDPDRRDLVLSCGAALHHLQVALAARGLATDVRRLPDPEDCTHLATVTVGAPGTGTPDVAAASLFPAIAARRTERRRMSHREVARKHIESLQEHARGAGAVLVPVTDPHVRERLVAVLTDAAQQQCREPGYAAELRLWTHRLPGSRDGVPAADVAAPPLGLVKATGLRRFGQATLAQAALGPGGPPDDAAQLLVLATAGDDVLDRLRAGEATSAVLLAATRKGLATTPLSQALEIDGSRRRVQTDILGIPEQPQLVIRIGWPATGALDLVETPRRALRSVLLPD</sequence>
<comment type="caution">
    <text evidence="2">The sequence shown here is derived from an EMBL/GenBank/DDBJ whole genome shotgun (WGS) entry which is preliminary data.</text>
</comment>
<dbReference type="InterPro" id="IPR000415">
    <property type="entry name" value="Nitroreductase-like"/>
</dbReference>
<feature type="domain" description="Nitroreductase" evidence="1">
    <location>
        <begin position="185"/>
        <end position="308"/>
    </location>
</feature>